<reference evidence="2 3" key="1">
    <citation type="submission" date="2018-10" db="EMBL/GenBank/DDBJ databases">
        <title>Comamonadaceae CDC group NO-1 genome sequencing and assembly.</title>
        <authorList>
            <person name="Bernier A.-M."/>
            <person name="Bernard K."/>
        </authorList>
    </citation>
    <scope>NUCLEOTIDE SEQUENCE [LARGE SCALE GENOMIC DNA]</scope>
    <source>
        <strain evidence="2 3">NML970147</strain>
    </source>
</reference>
<dbReference type="Pfam" id="PF11804">
    <property type="entry name" value="DUF3325"/>
    <property type="match status" value="1"/>
</dbReference>
<name>A0A3M6QCN6_9BURK</name>
<keyword evidence="1" id="KW-0472">Membrane</keyword>
<gene>
    <name evidence="2" type="ORF">EBQ26_01830</name>
</gene>
<comment type="caution">
    <text evidence="2">The sequence shown here is derived from an EMBL/GenBank/DDBJ whole genome shotgun (WGS) entry which is preliminary data.</text>
</comment>
<evidence type="ECO:0000256" key="1">
    <source>
        <dbReference type="SAM" id="Phobius"/>
    </source>
</evidence>
<feature type="transmembrane region" description="Helical" evidence="1">
    <location>
        <begin position="70"/>
        <end position="91"/>
    </location>
</feature>
<feature type="transmembrane region" description="Helical" evidence="1">
    <location>
        <begin position="6"/>
        <end position="25"/>
    </location>
</feature>
<dbReference type="InterPro" id="IPR021762">
    <property type="entry name" value="DUF3325"/>
</dbReference>
<feature type="transmembrane region" description="Helical" evidence="1">
    <location>
        <begin position="98"/>
        <end position="119"/>
    </location>
</feature>
<dbReference type="EMBL" id="RDQM01000002">
    <property type="protein sequence ID" value="RMX00655.1"/>
    <property type="molecule type" value="Genomic_DNA"/>
</dbReference>
<accession>A0A3M6QCN6</accession>
<dbReference type="AlphaFoldDB" id="A0A3M6QCN6"/>
<dbReference type="RefSeq" id="WP_122237336.1">
    <property type="nucleotide sequence ID" value="NZ_RDQM01000002.1"/>
</dbReference>
<keyword evidence="1" id="KW-1133">Transmembrane helix</keyword>
<protein>
    <submittedName>
        <fullName evidence="2">DUF3325 family protein</fullName>
    </submittedName>
</protein>
<organism evidence="2 3">
    <name type="scientific">Allofranklinella schreckenbergeri</name>
    <dbReference type="NCBI Taxonomy" id="1076744"/>
    <lineage>
        <taxon>Bacteria</taxon>
        <taxon>Pseudomonadati</taxon>
        <taxon>Pseudomonadota</taxon>
        <taxon>Betaproteobacteria</taxon>
        <taxon>Burkholderiales</taxon>
        <taxon>Comamonadaceae</taxon>
        <taxon>Allofranklinella</taxon>
    </lineage>
</organism>
<evidence type="ECO:0000313" key="2">
    <source>
        <dbReference type="EMBL" id="RMX00655.1"/>
    </source>
</evidence>
<proteinExistence type="predicted"/>
<evidence type="ECO:0000313" key="3">
    <source>
        <dbReference type="Proteomes" id="UP000267521"/>
    </source>
</evidence>
<sequence length="120" mass="12803">MNNAWHGMPLVWALSFTGCVLLASAMERHRDDFALSPWLGSPGRRMGQGAAGLALAGLLCLSYWPPALAVLIGLGLMTFAALALGLLLTYAPRQANRFLLWGIAASVLGALGPLVLRWFV</sequence>
<dbReference type="Proteomes" id="UP000267521">
    <property type="component" value="Unassembled WGS sequence"/>
</dbReference>
<keyword evidence="1" id="KW-0812">Transmembrane</keyword>